<proteinExistence type="predicted"/>
<gene>
    <name evidence="8" type="ORF">SAMN05216243_2394</name>
</gene>
<evidence type="ECO:0000256" key="1">
    <source>
        <dbReference type="ARBA" id="ARBA00022679"/>
    </source>
</evidence>
<organism evidence="8 9">
    <name type="scientific">Sediminibacillus albus</name>
    <dbReference type="NCBI Taxonomy" id="407036"/>
    <lineage>
        <taxon>Bacteria</taxon>
        <taxon>Bacillati</taxon>
        <taxon>Bacillota</taxon>
        <taxon>Bacilli</taxon>
        <taxon>Bacillales</taxon>
        <taxon>Bacillaceae</taxon>
        <taxon>Sediminibacillus</taxon>
    </lineage>
</organism>
<dbReference type="STRING" id="407036.SAMN05216243_2394"/>
<feature type="transmembrane region" description="Helical" evidence="6">
    <location>
        <begin position="120"/>
        <end position="137"/>
    </location>
</feature>
<keyword evidence="4" id="KW-0067">ATP-binding</keyword>
<keyword evidence="6" id="KW-1133">Transmembrane helix</keyword>
<evidence type="ECO:0000256" key="4">
    <source>
        <dbReference type="ARBA" id="ARBA00022840"/>
    </source>
</evidence>
<keyword evidence="6" id="KW-0812">Transmembrane</keyword>
<dbReference type="InterPro" id="IPR036890">
    <property type="entry name" value="HATPase_C_sf"/>
</dbReference>
<dbReference type="PANTHER" id="PTHR40448">
    <property type="entry name" value="TWO-COMPONENT SENSOR HISTIDINE KINASE"/>
    <property type="match status" value="1"/>
</dbReference>
<dbReference type="SMART" id="SM00387">
    <property type="entry name" value="HATPase_c"/>
    <property type="match status" value="1"/>
</dbReference>
<dbReference type="InterPro" id="IPR003594">
    <property type="entry name" value="HATPase_dom"/>
</dbReference>
<dbReference type="Proteomes" id="UP000198694">
    <property type="component" value="Unassembled WGS sequence"/>
</dbReference>
<dbReference type="AlphaFoldDB" id="A0A1G9A3I8"/>
<keyword evidence="6" id="KW-0472">Membrane</keyword>
<feature type="transmembrane region" description="Helical" evidence="6">
    <location>
        <begin position="57"/>
        <end position="76"/>
    </location>
</feature>
<protein>
    <submittedName>
        <fullName evidence="8">Sensor_kinase_SpoOB-type, alpha-helical domain</fullName>
    </submittedName>
</protein>
<dbReference type="GO" id="GO:0016301">
    <property type="term" value="F:kinase activity"/>
    <property type="evidence" value="ECO:0007669"/>
    <property type="project" value="UniProtKB-KW"/>
</dbReference>
<evidence type="ECO:0000256" key="3">
    <source>
        <dbReference type="ARBA" id="ARBA00022777"/>
    </source>
</evidence>
<evidence type="ECO:0000313" key="9">
    <source>
        <dbReference type="Proteomes" id="UP000198694"/>
    </source>
</evidence>
<evidence type="ECO:0000313" key="8">
    <source>
        <dbReference type="EMBL" id="SDK21912.1"/>
    </source>
</evidence>
<keyword evidence="1" id="KW-0808">Transferase</keyword>
<feature type="transmembrane region" description="Helical" evidence="6">
    <location>
        <begin position="189"/>
        <end position="209"/>
    </location>
</feature>
<dbReference type="GO" id="GO:0042802">
    <property type="term" value="F:identical protein binding"/>
    <property type="evidence" value="ECO:0007669"/>
    <property type="project" value="TreeGrafter"/>
</dbReference>
<dbReference type="InterPro" id="IPR005467">
    <property type="entry name" value="His_kinase_dom"/>
</dbReference>
<dbReference type="SUPFAM" id="SSF55874">
    <property type="entry name" value="ATPase domain of HSP90 chaperone/DNA topoisomerase II/histidine kinase"/>
    <property type="match status" value="1"/>
</dbReference>
<evidence type="ECO:0000256" key="6">
    <source>
        <dbReference type="SAM" id="Phobius"/>
    </source>
</evidence>
<keyword evidence="5" id="KW-0902">Two-component regulatory system</keyword>
<feature type="transmembrane region" description="Helical" evidence="6">
    <location>
        <begin position="158"/>
        <end position="177"/>
    </location>
</feature>
<evidence type="ECO:0000256" key="5">
    <source>
        <dbReference type="ARBA" id="ARBA00023012"/>
    </source>
</evidence>
<dbReference type="Gene3D" id="1.10.287.130">
    <property type="match status" value="1"/>
</dbReference>
<dbReference type="Pfam" id="PF02518">
    <property type="entry name" value="HATPase_c"/>
    <property type="match status" value="1"/>
</dbReference>
<sequence length="429" mass="49206">MNIFNFSGALLETVVIILVGTRLNNINIKKSDSLRLLFVSTLASVFILLVKPNTDQFLYLISVITFVSSFLALSLSIPFLYSLFSIIFGCFILIIFEFFSISFINAALESNEVWHSGTRMKAAIIHSIFMFLLYLFLKKNNLHLIDYTDLKFHGRKDNLYIGLVFLLILLISTLPAYSTVNNTLNLGVLSMLVIILLIILSLYIIKIIFLHESSKIKSKYTQIIERESSNFISTIRSQRHDFVFHLNTLNLMSKQGKYHEISEYIEGITDEVNTINNILPLHSVPVSGLLLYYIEYAKKALIDFQLEIEDNLKDMPMKNYEINQVLGNLLKNAFEHIEEHTELRKEINVRISCQSSHYVISVRNPGQLLPEEINQLFLDGYSKKNNINNEGNGLFSVKRIVDRYTGEIYPELTDEDIEFFVIIPAGSAD</sequence>
<dbReference type="PROSITE" id="PS50109">
    <property type="entry name" value="HIS_KIN"/>
    <property type="match status" value="1"/>
</dbReference>
<keyword evidence="9" id="KW-1185">Reference proteome</keyword>
<evidence type="ECO:0000256" key="2">
    <source>
        <dbReference type="ARBA" id="ARBA00022741"/>
    </source>
</evidence>
<dbReference type="EMBL" id="FNFL01000003">
    <property type="protein sequence ID" value="SDK21912.1"/>
    <property type="molecule type" value="Genomic_DNA"/>
</dbReference>
<dbReference type="PANTHER" id="PTHR40448:SF1">
    <property type="entry name" value="TWO-COMPONENT SENSOR HISTIDINE KINASE"/>
    <property type="match status" value="1"/>
</dbReference>
<feature type="domain" description="Histidine kinase" evidence="7">
    <location>
        <begin position="237"/>
        <end position="427"/>
    </location>
</feature>
<dbReference type="GO" id="GO:0000160">
    <property type="term" value="P:phosphorelay signal transduction system"/>
    <property type="evidence" value="ECO:0007669"/>
    <property type="project" value="UniProtKB-KW"/>
</dbReference>
<dbReference type="InterPro" id="IPR039506">
    <property type="entry name" value="SPOB_a"/>
</dbReference>
<dbReference type="Pfam" id="PF14689">
    <property type="entry name" value="SPOB_a"/>
    <property type="match status" value="1"/>
</dbReference>
<evidence type="ECO:0000259" key="7">
    <source>
        <dbReference type="PROSITE" id="PS50109"/>
    </source>
</evidence>
<feature type="transmembrane region" description="Helical" evidence="6">
    <location>
        <begin position="35"/>
        <end position="51"/>
    </location>
</feature>
<keyword evidence="2" id="KW-0547">Nucleotide-binding</keyword>
<keyword evidence="3 8" id="KW-0418">Kinase</keyword>
<feature type="transmembrane region" description="Helical" evidence="6">
    <location>
        <begin position="6"/>
        <end position="23"/>
    </location>
</feature>
<accession>A0A1G9A3I8</accession>
<dbReference type="OrthoDB" id="1634477at2"/>
<feature type="transmembrane region" description="Helical" evidence="6">
    <location>
        <begin position="83"/>
        <end position="108"/>
    </location>
</feature>
<reference evidence="8 9" key="1">
    <citation type="submission" date="2016-10" db="EMBL/GenBank/DDBJ databases">
        <authorList>
            <person name="de Groot N.N."/>
        </authorList>
    </citation>
    <scope>NUCLEOTIDE SEQUENCE [LARGE SCALE GENOMIC DNA]</scope>
    <source>
        <strain evidence="8 9">CGMCC 1.6502</strain>
    </source>
</reference>
<dbReference type="Gene3D" id="3.30.565.10">
    <property type="entry name" value="Histidine kinase-like ATPase, C-terminal domain"/>
    <property type="match status" value="1"/>
</dbReference>
<dbReference type="GO" id="GO:0005524">
    <property type="term" value="F:ATP binding"/>
    <property type="evidence" value="ECO:0007669"/>
    <property type="project" value="UniProtKB-KW"/>
</dbReference>
<name>A0A1G9A3I8_9BACI</name>